<feature type="transmembrane region" description="Helical" evidence="1">
    <location>
        <begin position="205"/>
        <end position="228"/>
    </location>
</feature>
<dbReference type="EMBL" id="CP021330">
    <property type="protein sequence ID" value="AVX04544.1"/>
    <property type="molecule type" value="Genomic_DNA"/>
</dbReference>
<feature type="transmembrane region" description="Helical" evidence="1">
    <location>
        <begin position="51"/>
        <end position="71"/>
    </location>
</feature>
<keyword evidence="1" id="KW-0472">Membrane</keyword>
<gene>
    <name evidence="2" type="ORF">MXMO3_02020</name>
</gene>
<proteinExistence type="predicted"/>
<accession>A0A2R4MF62</accession>
<evidence type="ECO:0000256" key="1">
    <source>
        <dbReference type="SAM" id="Phobius"/>
    </source>
</evidence>
<evidence type="ECO:0000313" key="3">
    <source>
        <dbReference type="Proteomes" id="UP000258927"/>
    </source>
</evidence>
<feature type="transmembrane region" description="Helical" evidence="1">
    <location>
        <begin position="240"/>
        <end position="258"/>
    </location>
</feature>
<keyword evidence="1" id="KW-0812">Transmembrane</keyword>
<sequence length="276" mass="32378">MISFYYPAKIVRRTTYVLETCPPEQYPKLYESTFYAEPEAVIRRTLTRFKLMNMAIGNLGIALLIAMAITYYSPHEIKQNGHILFVLLFAILQMLPCFYIEFATWRWHAHVRATVQPSKRTADLRPRRLFDFISPIWVGLAGVLLITWFVLYLTINNDGTPWQWNHYLTMIIFPIQMLFAFKIYRAINGKKSDPHQSYQDQIRNIQAVVQVNIFASIGMSLFLIIMELVNLYRLDMYEPLFLSGYVQFMVIFGIGQLMRTYSIKSIDFDVYKAETA</sequence>
<feature type="transmembrane region" description="Helical" evidence="1">
    <location>
        <begin position="167"/>
        <end position="184"/>
    </location>
</feature>
<protein>
    <submittedName>
        <fullName evidence="2">Uncharacterized protein</fullName>
    </submittedName>
</protein>
<evidence type="ECO:0000313" key="2">
    <source>
        <dbReference type="EMBL" id="AVX04544.1"/>
    </source>
</evidence>
<keyword evidence="3" id="KW-1185">Reference proteome</keyword>
<organism evidence="2 3">
    <name type="scientific">Maritalea myrionectae</name>
    <dbReference type="NCBI Taxonomy" id="454601"/>
    <lineage>
        <taxon>Bacteria</taxon>
        <taxon>Pseudomonadati</taxon>
        <taxon>Pseudomonadota</taxon>
        <taxon>Alphaproteobacteria</taxon>
        <taxon>Hyphomicrobiales</taxon>
        <taxon>Devosiaceae</taxon>
        <taxon>Maritalea</taxon>
    </lineage>
</organism>
<dbReference type="RefSeq" id="WP_162889216.1">
    <property type="nucleotide sequence ID" value="NZ_CP021330.1"/>
</dbReference>
<name>A0A2R4MF62_9HYPH</name>
<keyword evidence="1" id="KW-1133">Transmembrane helix</keyword>
<dbReference type="STRING" id="1122213.GCA_000423365_02318"/>
<dbReference type="AlphaFoldDB" id="A0A2R4MF62"/>
<dbReference type="KEGG" id="mmyr:MXMO3_02020"/>
<feature type="transmembrane region" description="Helical" evidence="1">
    <location>
        <begin position="83"/>
        <end position="102"/>
    </location>
</feature>
<feature type="transmembrane region" description="Helical" evidence="1">
    <location>
        <begin position="129"/>
        <end position="155"/>
    </location>
</feature>
<dbReference type="Proteomes" id="UP000258927">
    <property type="component" value="Chromosome"/>
</dbReference>
<reference evidence="2 3" key="1">
    <citation type="submission" date="2017-05" db="EMBL/GenBank/DDBJ databases">
        <title>Genome Analysis of Maritalea myrionectae HL2708#5.</title>
        <authorList>
            <consortium name="Cotde Inc.-PKNU"/>
            <person name="Jang D."/>
            <person name="Oh H.-M."/>
        </authorList>
    </citation>
    <scope>NUCLEOTIDE SEQUENCE [LARGE SCALE GENOMIC DNA]</scope>
    <source>
        <strain evidence="2 3">HL2708#5</strain>
    </source>
</reference>